<keyword evidence="2" id="KW-1185">Reference proteome</keyword>
<name>A0ABV0KD14_9CYAN</name>
<dbReference type="Proteomes" id="UP001476950">
    <property type="component" value="Unassembled WGS sequence"/>
</dbReference>
<protein>
    <submittedName>
        <fullName evidence="1">Uncharacterized protein</fullName>
    </submittedName>
</protein>
<evidence type="ECO:0000313" key="2">
    <source>
        <dbReference type="Proteomes" id="UP001476950"/>
    </source>
</evidence>
<proteinExistence type="predicted"/>
<organism evidence="1 2">
    <name type="scientific">Stenomitos frigidus AS-A4</name>
    <dbReference type="NCBI Taxonomy" id="2933935"/>
    <lineage>
        <taxon>Bacteria</taxon>
        <taxon>Bacillati</taxon>
        <taxon>Cyanobacteriota</taxon>
        <taxon>Cyanophyceae</taxon>
        <taxon>Leptolyngbyales</taxon>
        <taxon>Leptolyngbyaceae</taxon>
        <taxon>Stenomitos</taxon>
    </lineage>
</organism>
<accession>A0ABV0KD14</accession>
<evidence type="ECO:0000313" key="1">
    <source>
        <dbReference type="EMBL" id="MEP1057123.1"/>
    </source>
</evidence>
<comment type="caution">
    <text evidence="1">The sequence shown here is derived from an EMBL/GenBank/DDBJ whole genome shotgun (WGS) entry which is preliminary data.</text>
</comment>
<dbReference type="EMBL" id="JAMPLM010000001">
    <property type="protein sequence ID" value="MEP1057123.1"/>
    <property type="molecule type" value="Genomic_DNA"/>
</dbReference>
<reference evidence="1 2" key="1">
    <citation type="submission" date="2022-04" db="EMBL/GenBank/DDBJ databases">
        <title>Positive selection, recombination, and allopatry shape intraspecific diversity of widespread and dominant cyanobacteria.</title>
        <authorList>
            <person name="Wei J."/>
            <person name="Shu W."/>
            <person name="Hu C."/>
        </authorList>
    </citation>
    <scope>NUCLEOTIDE SEQUENCE [LARGE SCALE GENOMIC DNA]</scope>
    <source>
        <strain evidence="1 2">AS-A4</strain>
    </source>
</reference>
<sequence>MERGLFWLPLLVLFFWLAWAGWNEYQKLEAYKTWAEPFERAKYDIYAVLGQKGRELTWGLPTRKGPVNLETVSLDGVQSIRLLVNEKAVALDAAPTKGRAVLELACADRPQPVRIPFTEPPLAAKWGHYLQENLQAQ</sequence>
<gene>
    <name evidence="1" type="ORF">NDI38_01660</name>
</gene>
<dbReference type="RefSeq" id="WP_190453924.1">
    <property type="nucleotide sequence ID" value="NZ_JAMPLM010000001.1"/>
</dbReference>